<evidence type="ECO:0000313" key="1">
    <source>
        <dbReference type="EMBL" id="MCD7457153.1"/>
    </source>
</evidence>
<dbReference type="EMBL" id="JACEIK010000443">
    <property type="protein sequence ID" value="MCD7457153.1"/>
    <property type="molecule type" value="Genomic_DNA"/>
</dbReference>
<accession>A0ABS8SEB9</accession>
<reference evidence="1 2" key="1">
    <citation type="journal article" date="2021" name="BMC Genomics">
        <title>Datura genome reveals duplications of psychoactive alkaloid biosynthetic genes and high mutation rate following tissue culture.</title>
        <authorList>
            <person name="Rajewski A."/>
            <person name="Carter-House D."/>
            <person name="Stajich J."/>
            <person name="Litt A."/>
        </authorList>
    </citation>
    <scope>NUCLEOTIDE SEQUENCE [LARGE SCALE GENOMIC DNA]</scope>
    <source>
        <strain evidence="1">AR-01</strain>
    </source>
</reference>
<proteinExistence type="predicted"/>
<organism evidence="1 2">
    <name type="scientific">Datura stramonium</name>
    <name type="common">Jimsonweed</name>
    <name type="synonym">Common thornapple</name>
    <dbReference type="NCBI Taxonomy" id="4076"/>
    <lineage>
        <taxon>Eukaryota</taxon>
        <taxon>Viridiplantae</taxon>
        <taxon>Streptophyta</taxon>
        <taxon>Embryophyta</taxon>
        <taxon>Tracheophyta</taxon>
        <taxon>Spermatophyta</taxon>
        <taxon>Magnoliopsida</taxon>
        <taxon>eudicotyledons</taxon>
        <taxon>Gunneridae</taxon>
        <taxon>Pentapetalae</taxon>
        <taxon>asterids</taxon>
        <taxon>lamiids</taxon>
        <taxon>Solanales</taxon>
        <taxon>Solanaceae</taxon>
        <taxon>Solanoideae</taxon>
        <taxon>Datureae</taxon>
        <taxon>Datura</taxon>
    </lineage>
</organism>
<sequence length="111" mass="12294">MSEEDQEIAACLLQLANGSKPEDRDRNLDIAASEEPCSSSGGVVKDCRFECSLQEGVWITPGFRRTQGESQKCRCFCISFSHINQEDHYDSSSSYSSTYSAASALDLRLKL</sequence>
<name>A0ABS8SEB9_DATST</name>
<evidence type="ECO:0000313" key="2">
    <source>
        <dbReference type="Proteomes" id="UP000823775"/>
    </source>
</evidence>
<protein>
    <submittedName>
        <fullName evidence="1">Uncharacterized protein</fullName>
    </submittedName>
</protein>
<dbReference type="Proteomes" id="UP000823775">
    <property type="component" value="Unassembled WGS sequence"/>
</dbReference>
<gene>
    <name evidence="1" type="ORF">HAX54_034341</name>
</gene>
<comment type="caution">
    <text evidence="1">The sequence shown here is derived from an EMBL/GenBank/DDBJ whole genome shotgun (WGS) entry which is preliminary data.</text>
</comment>
<keyword evidence="2" id="KW-1185">Reference proteome</keyword>